<feature type="domain" description="N-acetyltransferase" evidence="3">
    <location>
        <begin position="39"/>
        <end position="174"/>
    </location>
</feature>
<dbReference type="EMBL" id="CP002360">
    <property type="protein sequence ID" value="AEE96969.1"/>
    <property type="molecule type" value="Genomic_DNA"/>
</dbReference>
<sequence length="174" mass="19507">MENGLYKNQKGLNIMSDSVNIMMKRKLDSIDKVSLAEGCVIKQLEVADAEALSNLYNAAFGFDFQTPEWVIKEMLDNPQVKAVYGIEHDGKLVATAAIHIVPEYGETPELHWVATHPDYRGEGLGKAIVLYTLHEMKRMGFKDVLLITQPERIPAIKLYLSIGFTPEVGNDEDK</sequence>
<evidence type="ECO:0000313" key="5">
    <source>
        <dbReference type="Proteomes" id="UP000008457"/>
    </source>
</evidence>
<protein>
    <submittedName>
        <fullName evidence="4">GCN5-related N-acetyltransferase</fullName>
    </submittedName>
</protein>
<evidence type="ECO:0000256" key="2">
    <source>
        <dbReference type="ARBA" id="ARBA00023315"/>
    </source>
</evidence>
<dbReference type="Proteomes" id="UP000008457">
    <property type="component" value="Chromosome"/>
</dbReference>
<evidence type="ECO:0000313" key="4">
    <source>
        <dbReference type="EMBL" id="AEE96969.1"/>
    </source>
</evidence>
<dbReference type="Gene3D" id="3.40.630.30">
    <property type="match status" value="1"/>
</dbReference>
<reference evidence="5" key="1">
    <citation type="submission" date="2010-11" db="EMBL/GenBank/DDBJ databases">
        <title>The complete genome of Mahella australiensis DSM 15567.</title>
        <authorList>
            <consortium name="US DOE Joint Genome Institute (JGI-PGF)"/>
            <person name="Lucas S."/>
            <person name="Copeland A."/>
            <person name="Lapidus A."/>
            <person name="Bruce D."/>
            <person name="Goodwin L."/>
            <person name="Pitluck S."/>
            <person name="Kyrpides N."/>
            <person name="Mavromatis K."/>
            <person name="Pagani I."/>
            <person name="Ivanova N."/>
            <person name="Teshima H."/>
            <person name="Brettin T."/>
            <person name="Detter J.C."/>
            <person name="Han C."/>
            <person name="Tapia R."/>
            <person name="Land M."/>
            <person name="Hauser L."/>
            <person name="Markowitz V."/>
            <person name="Cheng J.-F."/>
            <person name="Hugenholtz P."/>
            <person name="Woyke T."/>
            <person name="Wu D."/>
            <person name="Spring S."/>
            <person name="Pukall R."/>
            <person name="Steenblock K."/>
            <person name="Schneider S."/>
            <person name="Klenk H.-P."/>
            <person name="Eisen J.A."/>
        </authorList>
    </citation>
    <scope>NUCLEOTIDE SEQUENCE [LARGE SCALE GENOMIC DNA]</scope>
    <source>
        <strain evidence="5">DSM 15567 / CIP 107919 / 50-1 BON</strain>
    </source>
</reference>
<dbReference type="GO" id="GO:0016747">
    <property type="term" value="F:acyltransferase activity, transferring groups other than amino-acyl groups"/>
    <property type="evidence" value="ECO:0007669"/>
    <property type="project" value="InterPro"/>
</dbReference>
<dbReference type="PROSITE" id="PS51186">
    <property type="entry name" value="GNAT"/>
    <property type="match status" value="1"/>
</dbReference>
<dbReference type="AlphaFoldDB" id="F4A0S3"/>
<dbReference type="CDD" id="cd04301">
    <property type="entry name" value="NAT_SF"/>
    <property type="match status" value="1"/>
</dbReference>
<dbReference type="PANTHER" id="PTHR43420">
    <property type="entry name" value="ACETYLTRANSFERASE"/>
    <property type="match status" value="1"/>
</dbReference>
<gene>
    <name evidence="4" type="ordered locus">Mahau_1788</name>
</gene>
<dbReference type="InterPro" id="IPR050680">
    <property type="entry name" value="YpeA/RimI_acetyltransf"/>
</dbReference>
<proteinExistence type="predicted"/>
<dbReference type="HOGENOM" id="CLU_1561397_0_0_9"/>
<evidence type="ECO:0000259" key="3">
    <source>
        <dbReference type="PROSITE" id="PS51186"/>
    </source>
</evidence>
<keyword evidence="2" id="KW-0012">Acyltransferase</keyword>
<dbReference type="Pfam" id="PF00583">
    <property type="entry name" value="Acetyltransf_1"/>
    <property type="match status" value="1"/>
</dbReference>
<keyword evidence="5" id="KW-1185">Reference proteome</keyword>
<evidence type="ECO:0000256" key="1">
    <source>
        <dbReference type="ARBA" id="ARBA00022679"/>
    </source>
</evidence>
<dbReference type="InterPro" id="IPR016181">
    <property type="entry name" value="Acyl_CoA_acyltransferase"/>
</dbReference>
<organism evidence="4 5">
    <name type="scientific">Mahella australiensis (strain DSM 15567 / CIP 107919 / 50-1 BON)</name>
    <dbReference type="NCBI Taxonomy" id="697281"/>
    <lineage>
        <taxon>Bacteria</taxon>
        <taxon>Bacillati</taxon>
        <taxon>Bacillota</taxon>
        <taxon>Clostridia</taxon>
        <taxon>Thermoanaerobacterales</taxon>
        <taxon>Thermoanaerobacterales Family IV. Incertae Sedis</taxon>
        <taxon>Mahella</taxon>
    </lineage>
</organism>
<reference evidence="4 5" key="2">
    <citation type="journal article" date="2011" name="Stand. Genomic Sci.">
        <title>Complete genome sequence of Mahella australiensis type strain (50-1 BON).</title>
        <authorList>
            <person name="Sikorski J."/>
            <person name="Teshima H."/>
            <person name="Nolan M."/>
            <person name="Lucas S."/>
            <person name="Hammon N."/>
            <person name="Deshpande S."/>
            <person name="Cheng J.F."/>
            <person name="Pitluck S."/>
            <person name="Liolios K."/>
            <person name="Pagani I."/>
            <person name="Ivanova N."/>
            <person name="Huntemann M."/>
            <person name="Mavromatis K."/>
            <person name="Ovchinikova G."/>
            <person name="Pati A."/>
            <person name="Tapia R."/>
            <person name="Han C."/>
            <person name="Goodwin L."/>
            <person name="Chen A."/>
            <person name="Palaniappan K."/>
            <person name="Land M."/>
            <person name="Hauser L."/>
            <person name="Ngatchou-Djao O.D."/>
            <person name="Rohde M."/>
            <person name="Pukall R."/>
            <person name="Spring S."/>
            <person name="Abt B."/>
            <person name="Goker M."/>
            <person name="Detter J.C."/>
            <person name="Woyke T."/>
            <person name="Bristow J."/>
            <person name="Markowitz V."/>
            <person name="Hugenholtz P."/>
            <person name="Eisen J.A."/>
            <person name="Kyrpides N.C."/>
            <person name="Klenk H.P."/>
            <person name="Lapidus A."/>
        </authorList>
    </citation>
    <scope>NUCLEOTIDE SEQUENCE [LARGE SCALE GENOMIC DNA]</scope>
    <source>
        <strain evidence="5">DSM 15567 / CIP 107919 / 50-1 BON</strain>
    </source>
</reference>
<dbReference type="eggNOG" id="COG0456">
    <property type="taxonomic scope" value="Bacteria"/>
</dbReference>
<dbReference type="STRING" id="697281.Mahau_1788"/>
<dbReference type="SUPFAM" id="SSF55729">
    <property type="entry name" value="Acyl-CoA N-acyltransferases (Nat)"/>
    <property type="match status" value="1"/>
</dbReference>
<name>F4A0S3_MAHA5</name>
<dbReference type="KEGG" id="mas:Mahau_1788"/>
<accession>F4A0S3</accession>
<keyword evidence="1" id="KW-0808">Transferase</keyword>
<dbReference type="OrthoDB" id="67353at2"/>
<dbReference type="InterPro" id="IPR000182">
    <property type="entry name" value="GNAT_dom"/>
</dbReference>